<dbReference type="SUPFAM" id="SSF54001">
    <property type="entry name" value="Cysteine proteinases"/>
    <property type="match status" value="1"/>
</dbReference>
<gene>
    <name evidence="1" type="ORF">TPC1_14748</name>
</gene>
<evidence type="ECO:0000313" key="1">
    <source>
        <dbReference type="EMBL" id="JAP93092.1"/>
    </source>
</evidence>
<sequence length="171" mass="19630">FQLYLSELFGVDIIFTDIFDAECIQQNDFVLLLLQCEDKKQLIRKFNFVSDFSEQQIHIVQDIDNSSGSVAILNFLYNVGQKLDIKQNQEVFDQIRNKKSIQSISIVQLLHEKYATMQIQEGLQPMNMGQATQFVMLQYTGSKLLLFDGLQPSPMECAVQSAQQVINLILE</sequence>
<name>A0A146K8A3_9EUKA</name>
<organism evidence="1">
    <name type="scientific">Trepomonas sp. PC1</name>
    <dbReference type="NCBI Taxonomy" id="1076344"/>
    <lineage>
        <taxon>Eukaryota</taxon>
        <taxon>Metamonada</taxon>
        <taxon>Diplomonadida</taxon>
        <taxon>Hexamitidae</taxon>
        <taxon>Hexamitinae</taxon>
        <taxon>Trepomonas</taxon>
    </lineage>
</organism>
<dbReference type="GO" id="GO:0006511">
    <property type="term" value="P:ubiquitin-dependent protein catabolic process"/>
    <property type="evidence" value="ECO:0007669"/>
    <property type="project" value="InterPro"/>
</dbReference>
<dbReference type="Gene3D" id="3.40.532.10">
    <property type="entry name" value="Peptidase C12, ubiquitin carboxyl-terminal hydrolase"/>
    <property type="match status" value="1"/>
</dbReference>
<accession>A0A146K8A3</accession>
<feature type="non-terminal residue" evidence="1">
    <location>
        <position position="171"/>
    </location>
</feature>
<dbReference type="InterPro" id="IPR036959">
    <property type="entry name" value="Peptidase_C12_UCH_sf"/>
</dbReference>
<dbReference type="AlphaFoldDB" id="A0A146K8A3"/>
<protein>
    <submittedName>
        <fullName evidence="1">Ubiquitin carboxyl-terminal hydrolase family protein</fullName>
    </submittedName>
</protein>
<dbReference type="InterPro" id="IPR038765">
    <property type="entry name" value="Papain-like_cys_pep_sf"/>
</dbReference>
<keyword evidence="1" id="KW-0378">Hydrolase</keyword>
<dbReference type="GO" id="GO:0004843">
    <property type="term" value="F:cysteine-type deubiquitinase activity"/>
    <property type="evidence" value="ECO:0007669"/>
    <property type="project" value="InterPro"/>
</dbReference>
<dbReference type="EMBL" id="GDID01003514">
    <property type="protein sequence ID" value="JAP93092.1"/>
    <property type="molecule type" value="Transcribed_RNA"/>
</dbReference>
<reference evidence="1" key="1">
    <citation type="submission" date="2015-07" db="EMBL/GenBank/DDBJ databases">
        <title>Adaptation to a free-living lifestyle via gene acquisitions in the diplomonad Trepomonas sp. PC1.</title>
        <authorList>
            <person name="Xu F."/>
            <person name="Jerlstrom-Hultqvist J."/>
            <person name="Kolisko M."/>
            <person name="Simpson A.G.B."/>
            <person name="Roger A.J."/>
            <person name="Svard S.G."/>
            <person name="Andersson J.O."/>
        </authorList>
    </citation>
    <scope>NUCLEOTIDE SEQUENCE</scope>
    <source>
        <strain evidence="1">PC1</strain>
    </source>
</reference>
<feature type="non-terminal residue" evidence="1">
    <location>
        <position position="1"/>
    </location>
</feature>
<proteinExistence type="predicted"/>